<dbReference type="EMBL" id="DS469713">
    <property type="protein sequence ID" value="EDO34972.1"/>
    <property type="molecule type" value="Genomic_DNA"/>
</dbReference>
<sequence>MTEEAIDDLAQGFHQIPVKKCNTDKITLRTGTGGLYEFTRMPFGFCNAPALFMR</sequence>
<dbReference type="PhylomeDB" id="A7SMV9"/>
<dbReference type="InterPro" id="IPR043128">
    <property type="entry name" value="Rev_trsase/Diguanyl_cyclase"/>
</dbReference>
<organism evidence="1 2">
    <name type="scientific">Nematostella vectensis</name>
    <name type="common">Starlet sea anemone</name>
    <dbReference type="NCBI Taxonomy" id="45351"/>
    <lineage>
        <taxon>Eukaryota</taxon>
        <taxon>Metazoa</taxon>
        <taxon>Cnidaria</taxon>
        <taxon>Anthozoa</taxon>
        <taxon>Hexacorallia</taxon>
        <taxon>Actiniaria</taxon>
        <taxon>Edwardsiidae</taxon>
        <taxon>Nematostella</taxon>
    </lineage>
</organism>
<dbReference type="PANTHER" id="PTHR24559">
    <property type="entry name" value="TRANSPOSON TY3-I GAG-POL POLYPROTEIN"/>
    <property type="match status" value="1"/>
</dbReference>
<evidence type="ECO:0000313" key="1">
    <source>
        <dbReference type="EMBL" id="EDO34972.1"/>
    </source>
</evidence>
<dbReference type="Proteomes" id="UP000001593">
    <property type="component" value="Unassembled WGS sequence"/>
</dbReference>
<dbReference type="PANTHER" id="PTHR24559:SF435">
    <property type="entry name" value="RIBONUCLEASE H"/>
    <property type="match status" value="1"/>
</dbReference>
<proteinExistence type="predicted"/>
<feature type="non-terminal residue" evidence="1">
    <location>
        <position position="54"/>
    </location>
</feature>
<dbReference type="Gene3D" id="3.10.10.10">
    <property type="entry name" value="HIV Type 1 Reverse Transcriptase, subunit A, domain 1"/>
    <property type="match status" value="1"/>
</dbReference>
<protein>
    <recommendedName>
        <fullName evidence="3">Reverse transcriptase domain-containing protein</fullName>
    </recommendedName>
</protein>
<name>A7SMV9_NEMVE</name>
<dbReference type="Gene3D" id="3.30.70.270">
    <property type="match status" value="1"/>
</dbReference>
<dbReference type="InParanoid" id="A7SMV9"/>
<dbReference type="AlphaFoldDB" id="A7SMV9"/>
<dbReference type="SUPFAM" id="SSF56672">
    <property type="entry name" value="DNA/RNA polymerases"/>
    <property type="match status" value="1"/>
</dbReference>
<evidence type="ECO:0008006" key="3">
    <source>
        <dbReference type="Google" id="ProtNLM"/>
    </source>
</evidence>
<dbReference type="InterPro" id="IPR053134">
    <property type="entry name" value="RNA-dir_DNA_polymerase"/>
</dbReference>
<dbReference type="InterPro" id="IPR043502">
    <property type="entry name" value="DNA/RNA_pol_sf"/>
</dbReference>
<accession>A7SMV9</accession>
<evidence type="ECO:0000313" key="2">
    <source>
        <dbReference type="Proteomes" id="UP000001593"/>
    </source>
</evidence>
<reference evidence="1 2" key="1">
    <citation type="journal article" date="2007" name="Science">
        <title>Sea anemone genome reveals ancestral eumetazoan gene repertoire and genomic organization.</title>
        <authorList>
            <person name="Putnam N.H."/>
            <person name="Srivastava M."/>
            <person name="Hellsten U."/>
            <person name="Dirks B."/>
            <person name="Chapman J."/>
            <person name="Salamov A."/>
            <person name="Terry A."/>
            <person name="Shapiro H."/>
            <person name="Lindquist E."/>
            <person name="Kapitonov V.V."/>
            <person name="Jurka J."/>
            <person name="Genikhovich G."/>
            <person name="Grigoriev I.V."/>
            <person name="Lucas S.M."/>
            <person name="Steele R.E."/>
            <person name="Finnerty J.R."/>
            <person name="Technau U."/>
            <person name="Martindale M.Q."/>
            <person name="Rokhsar D.S."/>
        </authorList>
    </citation>
    <scope>NUCLEOTIDE SEQUENCE [LARGE SCALE GENOMIC DNA]</scope>
    <source>
        <strain evidence="2">CH2 X CH6</strain>
    </source>
</reference>
<gene>
    <name evidence="1" type="ORF">NEMVEDRAFT_v1g124135</name>
</gene>
<keyword evidence="2" id="KW-1185">Reference proteome</keyword>
<dbReference type="HOGENOM" id="CLU_3056474_0_0_1"/>